<organism evidence="1">
    <name type="scientific">Solanum chilense</name>
    <name type="common">Tomato</name>
    <name type="synonym">Lycopersicon chilense</name>
    <dbReference type="NCBI Taxonomy" id="4083"/>
    <lineage>
        <taxon>Eukaryota</taxon>
        <taxon>Viridiplantae</taxon>
        <taxon>Streptophyta</taxon>
        <taxon>Embryophyta</taxon>
        <taxon>Tracheophyta</taxon>
        <taxon>Spermatophyta</taxon>
        <taxon>Magnoliopsida</taxon>
        <taxon>eudicotyledons</taxon>
        <taxon>Gunneridae</taxon>
        <taxon>Pentapetalae</taxon>
        <taxon>asterids</taxon>
        <taxon>lamiids</taxon>
        <taxon>Solanales</taxon>
        <taxon>Solanaceae</taxon>
        <taxon>Solanoideae</taxon>
        <taxon>Solaneae</taxon>
        <taxon>Solanum</taxon>
        <taxon>Solanum subgen. Lycopersicon</taxon>
    </lineage>
</organism>
<comment type="caution">
    <text evidence="1">The sequence shown here is derived from an EMBL/GenBank/DDBJ whole genome shotgun (WGS) entry which is preliminary data.</text>
</comment>
<proteinExistence type="predicted"/>
<name>A0A6N2CBH6_SOLCI</name>
<evidence type="ECO:0000313" key="1">
    <source>
        <dbReference type="EMBL" id="TMX03638.1"/>
    </source>
</evidence>
<protein>
    <submittedName>
        <fullName evidence="1">Uncharacterized protein</fullName>
    </submittedName>
</protein>
<gene>
    <name evidence="1" type="ORF">EJD97_015109</name>
</gene>
<dbReference type="EMBL" id="RXGB01000396">
    <property type="protein sequence ID" value="TMX03638.1"/>
    <property type="molecule type" value="Genomic_DNA"/>
</dbReference>
<dbReference type="AlphaFoldDB" id="A0A6N2CBH6"/>
<reference evidence="1" key="1">
    <citation type="submission" date="2019-05" db="EMBL/GenBank/DDBJ databases">
        <title>The de novo reference genome and transcriptome assemblies of the wild tomato species Solanum chilense.</title>
        <authorList>
            <person name="Stam R."/>
            <person name="Nosenko T."/>
            <person name="Hoerger A.C."/>
            <person name="Stephan W."/>
            <person name="Seidel M.A."/>
            <person name="Kuhn J.M.M."/>
            <person name="Haberer G."/>
            <person name="Tellier A."/>
        </authorList>
    </citation>
    <scope>NUCLEOTIDE SEQUENCE</scope>
    <source>
        <tissue evidence="1">Mature leaves</tissue>
    </source>
</reference>
<accession>A0A6N2CBH6</accession>
<sequence length="127" mass="14023">MPYLITLGLVETIFEPVVDRDKMMLAGATTIRRDRVPNEVVNELVVFAGAGVGAGAGQHEGATSCRLCRGFLCMKCKKHDEDSIMYLQKLSEGNCIKECAACIYSTSQAEKRIICQGNAKFEEEDVW</sequence>